<keyword evidence="9" id="KW-0479">Metal-binding</keyword>
<dbReference type="InParanoid" id="A0A7R5KEB5"/>
<evidence type="ECO:0000313" key="20">
    <source>
        <dbReference type="Proteomes" id="UP000504627"/>
    </source>
</evidence>
<evidence type="ECO:0000256" key="18">
    <source>
        <dbReference type="SAM" id="MobiDB-lite"/>
    </source>
</evidence>
<evidence type="ECO:0000259" key="19">
    <source>
        <dbReference type="PROSITE" id="PS51747"/>
    </source>
</evidence>
<evidence type="ECO:0000256" key="14">
    <source>
        <dbReference type="ARBA" id="ARBA00045552"/>
    </source>
</evidence>
<evidence type="ECO:0000256" key="16">
    <source>
        <dbReference type="ARBA" id="ARBA00049034"/>
    </source>
</evidence>
<evidence type="ECO:0000313" key="21">
    <source>
        <dbReference type="RefSeq" id="XP_039235953.1"/>
    </source>
</evidence>
<dbReference type="EC" id="3.5.4.36" evidence="5"/>
<evidence type="ECO:0000256" key="13">
    <source>
        <dbReference type="ARBA" id="ARBA00031639"/>
    </source>
</evidence>
<accession>A0A7R5KEB5</accession>
<dbReference type="Proteomes" id="UP000504627">
    <property type="component" value="Unplaced"/>
</dbReference>
<reference evidence="21" key="1">
    <citation type="submission" date="2025-08" db="UniProtKB">
        <authorList>
            <consortium name="RefSeq"/>
        </authorList>
    </citation>
    <scope>IDENTIFICATION</scope>
    <source>
        <tissue evidence="21">Muscle</tissue>
    </source>
</reference>
<dbReference type="GO" id="GO:0006397">
    <property type="term" value="P:mRNA processing"/>
    <property type="evidence" value="ECO:0007669"/>
    <property type="project" value="UniProtKB-KW"/>
</dbReference>
<dbReference type="Pfam" id="PF18750">
    <property type="entry name" value="SNAD4"/>
    <property type="match status" value="1"/>
</dbReference>
<evidence type="ECO:0000256" key="6">
    <source>
        <dbReference type="ARBA" id="ARBA00014786"/>
    </source>
</evidence>
<comment type="catalytic activity">
    <reaction evidence="16">
        <text>a cytidine in mRNA + H2O + H(+) = a uridine in mRNA + NH4(+)</text>
        <dbReference type="Rhea" id="RHEA:74355"/>
        <dbReference type="Rhea" id="RHEA-COMP:14658"/>
        <dbReference type="Rhea" id="RHEA-COMP:15145"/>
        <dbReference type="ChEBI" id="CHEBI:15377"/>
        <dbReference type="ChEBI" id="CHEBI:15378"/>
        <dbReference type="ChEBI" id="CHEBI:28938"/>
        <dbReference type="ChEBI" id="CHEBI:65315"/>
        <dbReference type="ChEBI" id="CHEBI:82748"/>
    </reaction>
    <physiologicalReaction direction="left-to-right" evidence="16">
        <dbReference type="Rhea" id="RHEA:74356"/>
    </physiologicalReaction>
</comment>
<organism evidence="20 21">
    <name type="scientific">Pipra filicauda</name>
    <name type="common">Wire-tailed manakin</name>
    <dbReference type="NCBI Taxonomy" id="649802"/>
    <lineage>
        <taxon>Eukaryota</taxon>
        <taxon>Metazoa</taxon>
        <taxon>Chordata</taxon>
        <taxon>Craniata</taxon>
        <taxon>Vertebrata</taxon>
        <taxon>Euteleostomi</taxon>
        <taxon>Archelosauria</taxon>
        <taxon>Archosauria</taxon>
        <taxon>Dinosauria</taxon>
        <taxon>Saurischia</taxon>
        <taxon>Theropoda</taxon>
        <taxon>Coelurosauria</taxon>
        <taxon>Aves</taxon>
        <taxon>Neognathae</taxon>
        <taxon>Neoaves</taxon>
        <taxon>Telluraves</taxon>
        <taxon>Australaves</taxon>
        <taxon>Passeriformes</taxon>
        <taxon>Pipridae</taxon>
        <taxon>Pipra</taxon>
    </lineage>
</organism>
<keyword evidence="8" id="KW-0507">mRNA processing</keyword>
<dbReference type="InterPro" id="IPR016192">
    <property type="entry name" value="APOBEC/CMP_deaminase_Zn-bd"/>
</dbReference>
<proteinExistence type="inferred from homology"/>
<dbReference type="GO" id="GO:0005737">
    <property type="term" value="C:cytoplasm"/>
    <property type="evidence" value="ECO:0007669"/>
    <property type="project" value="UniProtKB-SubCell"/>
</dbReference>
<protein>
    <recommendedName>
        <fullName evidence="6">C-&gt;U-editing enzyme APOBEC-1</fullName>
        <ecNumber evidence="5">3.5.4.36</ecNumber>
    </recommendedName>
    <alternativeName>
        <fullName evidence="13">mRNA(cytosine(6666)) deaminase 1</fullName>
    </alternativeName>
</protein>
<keyword evidence="7" id="KW-0963">Cytoplasm</keyword>
<keyword evidence="12" id="KW-0539">Nucleus</keyword>
<name>A0A7R5KEB5_9PASS</name>
<evidence type="ECO:0000256" key="9">
    <source>
        <dbReference type="ARBA" id="ARBA00022723"/>
    </source>
</evidence>
<dbReference type="GeneID" id="113989400"/>
<dbReference type="InterPro" id="IPR041547">
    <property type="entry name" value="APOBEC1"/>
</dbReference>
<evidence type="ECO:0000256" key="2">
    <source>
        <dbReference type="ARBA" id="ARBA00004123"/>
    </source>
</evidence>
<dbReference type="GO" id="GO:0016554">
    <property type="term" value="P:cytidine to uridine editing"/>
    <property type="evidence" value="ECO:0007669"/>
    <property type="project" value="TreeGrafter"/>
</dbReference>
<feature type="domain" description="CMP/dCMP-type deaminase" evidence="19">
    <location>
        <begin position="3"/>
        <end position="129"/>
    </location>
</feature>
<dbReference type="InterPro" id="IPR050610">
    <property type="entry name" value="APOBEC_Cyt_Deaminase"/>
</dbReference>
<gene>
    <name evidence="21" type="primary">LOC113989400</name>
</gene>
<dbReference type="GO" id="GO:0008270">
    <property type="term" value="F:zinc ion binding"/>
    <property type="evidence" value="ECO:0007669"/>
    <property type="project" value="InterPro"/>
</dbReference>
<dbReference type="AlphaFoldDB" id="A0A7R5KEB5"/>
<evidence type="ECO:0000256" key="12">
    <source>
        <dbReference type="ARBA" id="ARBA00023242"/>
    </source>
</evidence>
<keyword evidence="10" id="KW-0378">Hydrolase</keyword>
<evidence type="ECO:0000256" key="15">
    <source>
        <dbReference type="ARBA" id="ARBA00046509"/>
    </source>
</evidence>
<comment type="cofactor">
    <cofactor evidence="1">
        <name>Zn(2+)</name>
        <dbReference type="ChEBI" id="CHEBI:29105"/>
    </cofactor>
</comment>
<dbReference type="InterPro" id="IPR016193">
    <property type="entry name" value="Cytidine_deaminase-like"/>
</dbReference>
<keyword evidence="20" id="KW-1185">Reference proteome</keyword>
<dbReference type="RefSeq" id="XP_039235953.1">
    <property type="nucleotide sequence ID" value="XM_039380019.1"/>
</dbReference>
<evidence type="ECO:0000256" key="1">
    <source>
        <dbReference type="ARBA" id="ARBA00001947"/>
    </source>
</evidence>
<evidence type="ECO:0000256" key="4">
    <source>
        <dbReference type="ARBA" id="ARBA00006576"/>
    </source>
</evidence>
<dbReference type="InterPro" id="IPR002125">
    <property type="entry name" value="CMP_dCMP_dom"/>
</dbReference>
<comment type="function">
    <text evidence="14">Cytidine deaminase catalyzing the cytidine to uridine postranscriptional editing of a variety of mRNAs. Form complexes with cofactors that confer differential editing activity and selectivity. Responsible for the postranscriptional editing of a CAA codon for Gln to a UAA codon for stop in the apolipoprotein B mRNA. Also involved in CGA (Arg) to UGA (Stop) editing in the NF1 mRNA. May also play a role in the epigenetic regulation of gene expression by participating in DNA demethylation.</text>
</comment>
<dbReference type="SUPFAM" id="SSF53927">
    <property type="entry name" value="Cytidine deaminase-like"/>
    <property type="match status" value="2"/>
</dbReference>
<dbReference type="GO" id="GO:0003723">
    <property type="term" value="F:RNA binding"/>
    <property type="evidence" value="ECO:0007669"/>
    <property type="project" value="TreeGrafter"/>
</dbReference>
<dbReference type="CDD" id="cd01283">
    <property type="entry name" value="cytidine_deaminase"/>
    <property type="match status" value="1"/>
</dbReference>
<dbReference type="PANTHER" id="PTHR13857">
    <property type="entry name" value="MRNA EDITING ENZYME"/>
    <property type="match status" value="1"/>
</dbReference>
<comment type="subunit">
    <text evidence="15">Homodimer. Interacts with A1CF; form an mRNA editing complex. Interacts with RBM47; form an mRNA editing complex. Found in a complex with CELF2/CUGBP2 and A1CF. Interacts with HNRPAB. Interacts with SYNCRIP.</text>
</comment>
<evidence type="ECO:0000256" key="8">
    <source>
        <dbReference type="ARBA" id="ARBA00022664"/>
    </source>
</evidence>
<keyword evidence="11" id="KW-0862">Zinc</keyword>
<feature type="region of interest" description="Disordered" evidence="18">
    <location>
        <begin position="240"/>
        <end position="261"/>
    </location>
</feature>
<evidence type="ECO:0000256" key="5">
    <source>
        <dbReference type="ARBA" id="ARBA00012742"/>
    </source>
</evidence>
<feature type="domain" description="CMP/dCMP-type deaminase" evidence="19">
    <location>
        <begin position="272"/>
        <end position="393"/>
    </location>
</feature>
<dbReference type="GO" id="GO:0005634">
    <property type="term" value="C:nucleus"/>
    <property type="evidence" value="ECO:0007669"/>
    <property type="project" value="UniProtKB-SubCell"/>
</dbReference>
<comment type="similarity">
    <text evidence="4">Belongs to the cytidine and deoxycytidylate deaminase family.</text>
</comment>
<evidence type="ECO:0000256" key="10">
    <source>
        <dbReference type="ARBA" id="ARBA00022801"/>
    </source>
</evidence>
<evidence type="ECO:0000256" key="7">
    <source>
        <dbReference type="ARBA" id="ARBA00022490"/>
    </source>
</evidence>
<dbReference type="PANTHER" id="PTHR13857:SF26">
    <property type="entry name" value="C-U-EDITING ENZYME APOBEC-1"/>
    <property type="match status" value="1"/>
</dbReference>
<dbReference type="GO" id="GO:0004126">
    <property type="term" value="F:cytidine deaminase activity"/>
    <property type="evidence" value="ECO:0007669"/>
    <property type="project" value="TreeGrafter"/>
</dbReference>
<evidence type="ECO:0000256" key="11">
    <source>
        <dbReference type="ARBA" id="ARBA00022833"/>
    </source>
</evidence>
<comment type="catalytic activity">
    <reaction evidence="17">
        <text>cytidine(6666) in apoB mRNA + H2O + H(+) = uridine(6666) in apoB mRNA + NH4(+)</text>
        <dbReference type="Rhea" id="RHEA:21772"/>
        <dbReference type="Rhea" id="RHEA-COMP:13888"/>
        <dbReference type="Rhea" id="RHEA-COMP:13889"/>
        <dbReference type="ChEBI" id="CHEBI:15377"/>
        <dbReference type="ChEBI" id="CHEBI:15378"/>
        <dbReference type="ChEBI" id="CHEBI:28938"/>
        <dbReference type="ChEBI" id="CHEBI:65315"/>
        <dbReference type="ChEBI" id="CHEBI:82748"/>
        <dbReference type="EC" id="3.5.4.36"/>
    </reaction>
    <physiologicalReaction direction="left-to-right" evidence="17">
        <dbReference type="Rhea" id="RHEA:21773"/>
    </physiologicalReaction>
</comment>
<sequence>MYRKKMRGMYISKKALKNQFDPFKFPRETYLLCKLRWGESDRSWIHWVKNYRDDYYHAEVYFLEKIFRMKPYTNVKCSITWYLSWSPCVNCCYEILDFLERHENVNIDIHVARLYFKDSERTRRGLKKLARSAQVNINVMNMEDYKDCSKNFIQGGADDDFWTVNFESEITKNCSKLWRILETSSKAGDRRESVFNNSAEIFCCQEFAFSFSQWGSANKHKKKSPQGNIQLTNIRDAQSSAFGNRNRNKRKANKGTSNGQEVTHKTRNIHGCCRWQRWKIQPKDFKRNYLPGQHPQVVYLLYEIRWRNGSIWRNWFSNNRNQHAEVNFLENCFSGVPPAPCSITWFLSTSPCGECSRRILEFLRTHRNVTLEIYAAKLFRHQDMRNRQGLCNLVMNGVSIRIMNLADYSYCWKRFVAYQHGEDDYWPQNFTAYIFLNWRELGHIFLGLPPLLPY</sequence>
<evidence type="ECO:0000256" key="17">
    <source>
        <dbReference type="ARBA" id="ARBA00049310"/>
    </source>
</evidence>
<dbReference type="Gene3D" id="3.40.140.10">
    <property type="entry name" value="Cytidine Deaminase, domain 2"/>
    <property type="match status" value="2"/>
</dbReference>
<evidence type="ECO:0000256" key="3">
    <source>
        <dbReference type="ARBA" id="ARBA00004496"/>
    </source>
</evidence>
<dbReference type="PROSITE" id="PS51747">
    <property type="entry name" value="CYT_DCMP_DEAMINASES_2"/>
    <property type="match status" value="2"/>
</dbReference>
<dbReference type="PROSITE" id="PS00903">
    <property type="entry name" value="CYT_DCMP_DEAMINASES_1"/>
    <property type="match status" value="2"/>
</dbReference>
<dbReference type="Pfam" id="PF18774">
    <property type="entry name" value="APOBEC4_like"/>
    <property type="match status" value="1"/>
</dbReference>
<comment type="subcellular location">
    <subcellularLocation>
        <location evidence="3">Cytoplasm</location>
    </subcellularLocation>
    <subcellularLocation>
        <location evidence="2">Nucleus</location>
    </subcellularLocation>
</comment>